<dbReference type="InterPro" id="IPR001021">
    <property type="entry name" value="Ribosomal_bL25_long"/>
</dbReference>
<sequence>MSDKIVISAEYRTEFGKGAARKARRAGLIPAVIYGHGDEPRHILLPNHETTLAVRNPNALITLDIEGEEQLVLPQDIQRDAIYRSVDHLDLLAVRKGEKVVVDIPVEVVGEPAAGFEYLLDQVSVPVEADATALPENVTIDITDRDENALPEHLQIPAGATLQLDDMESPIVTIYEPQEQDLGEDEDAEETEEAAVAGEESEAAEESSEEGDSEE</sequence>
<dbReference type="InterPro" id="IPR037121">
    <property type="entry name" value="Ribosomal_bL25_C"/>
</dbReference>
<gene>
    <name evidence="5" type="primary">rplY</name>
    <name evidence="5" type="synonym">ctc</name>
    <name evidence="9" type="ORF">JOF45_000612</name>
</gene>
<dbReference type="EMBL" id="JAGINX010000001">
    <property type="protein sequence ID" value="MBP2317593.1"/>
    <property type="molecule type" value="Genomic_DNA"/>
</dbReference>
<protein>
    <recommendedName>
        <fullName evidence="5">Large ribosomal subunit protein bL25</fullName>
    </recommendedName>
    <alternativeName>
        <fullName evidence="5">General stress protein CTC</fullName>
    </alternativeName>
</protein>
<evidence type="ECO:0000256" key="1">
    <source>
        <dbReference type="ARBA" id="ARBA00022730"/>
    </source>
</evidence>
<name>A0ABS4SZL5_9MICC</name>
<dbReference type="InterPro" id="IPR020057">
    <property type="entry name" value="Ribosomal_bL25_b-dom"/>
</dbReference>
<keyword evidence="1 5" id="KW-0699">rRNA-binding</keyword>
<proteinExistence type="inferred from homology"/>
<comment type="subunit">
    <text evidence="5">Part of the 50S ribosomal subunit; part of the 5S rRNA/L5/L18/L25 subcomplex. Contacts the 5S rRNA. Binds to the 5S rRNA independently of L5 and L18.</text>
</comment>
<dbReference type="Gene3D" id="2.40.240.10">
    <property type="entry name" value="Ribosomal Protein L25, Chain P"/>
    <property type="match status" value="1"/>
</dbReference>
<evidence type="ECO:0000259" key="7">
    <source>
        <dbReference type="Pfam" id="PF01386"/>
    </source>
</evidence>
<dbReference type="Gene3D" id="2.170.120.20">
    <property type="entry name" value="Ribosomal protein L25, beta domain"/>
    <property type="match status" value="1"/>
</dbReference>
<feature type="domain" description="Large ribosomal subunit protein bL25 L25" evidence="7">
    <location>
        <begin position="7"/>
        <end position="91"/>
    </location>
</feature>
<dbReference type="RefSeq" id="WP_210047855.1">
    <property type="nucleotide sequence ID" value="NZ_JAGINX010000001.1"/>
</dbReference>
<evidence type="ECO:0000256" key="3">
    <source>
        <dbReference type="ARBA" id="ARBA00022980"/>
    </source>
</evidence>
<dbReference type="GO" id="GO:0005840">
    <property type="term" value="C:ribosome"/>
    <property type="evidence" value="ECO:0007669"/>
    <property type="project" value="UniProtKB-KW"/>
</dbReference>
<keyword evidence="3 5" id="KW-0689">Ribosomal protein</keyword>
<evidence type="ECO:0000256" key="2">
    <source>
        <dbReference type="ARBA" id="ARBA00022884"/>
    </source>
</evidence>
<dbReference type="NCBIfam" id="NF004131">
    <property type="entry name" value="PRK05618.2-1"/>
    <property type="match status" value="1"/>
</dbReference>
<dbReference type="PANTHER" id="PTHR33284:SF1">
    <property type="entry name" value="RIBOSOMAL PROTEIN L25_GLN-TRNA SYNTHETASE, ANTI-CODON-BINDING DOMAIN-CONTAINING PROTEIN"/>
    <property type="match status" value="1"/>
</dbReference>
<keyword evidence="10" id="KW-1185">Reference proteome</keyword>
<dbReference type="CDD" id="cd00495">
    <property type="entry name" value="Ribosomal_L25_TL5_CTC"/>
    <property type="match status" value="1"/>
</dbReference>
<dbReference type="NCBIfam" id="TIGR00731">
    <property type="entry name" value="bL25_bact_ctc"/>
    <property type="match status" value="1"/>
</dbReference>
<dbReference type="InterPro" id="IPR029751">
    <property type="entry name" value="Ribosomal_L25_dom"/>
</dbReference>
<dbReference type="HAMAP" id="MF_01334">
    <property type="entry name" value="Ribosomal_bL25_CTC"/>
    <property type="match status" value="1"/>
</dbReference>
<keyword evidence="2 5" id="KW-0694">RNA-binding</keyword>
<dbReference type="SUPFAM" id="SSF50715">
    <property type="entry name" value="Ribosomal protein L25-like"/>
    <property type="match status" value="1"/>
</dbReference>
<evidence type="ECO:0000313" key="9">
    <source>
        <dbReference type="EMBL" id="MBP2317593.1"/>
    </source>
</evidence>
<organism evidence="9 10">
    <name type="scientific">Nesterenkonia lacusekhoensis</name>
    <dbReference type="NCBI Taxonomy" id="150832"/>
    <lineage>
        <taxon>Bacteria</taxon>
        <taxon>Bacillati</taxon>
        <taxon>Actinomycetota</taxon>
        <taxon>Actinomycetes</taxon>
        <taxon>Micrococcales</taxon>
        <taxon>Micrococcaceae</taxon>
        <taxon>Nesterenkonia</taxon>
    </lineage>
</organism>
<reference evidence="9 10" key="1">
    <citation type="submission" date="2021-03" db="EMBL/GenBank/DDBJ databases">
        <title>Sequencing the genomes of 1000 actinobacteria strains.</title>
        <authorList>
            <person name="Klenk H.-P."/>
        </authorList>
    </citation>
    <scope>NUCLEOTIDE SEQUENCE [LARGE SCALE GENOMIC DNA]</scope>
    <source>
        <strain evidence="9 10">DSM 12544</strain>
    </source>
</reference>
<evidence type="ECO:0000259" key="8">
    <source>
        <dbReference type="Pfam" id="PF14693"/>
    </source>
</evidence>
<comment type="caution">
    <text evidence="9">The sequence shown here is derived from an EMBL/GenBank/DDBJ whole genome shotgun (WGS) entry which is preliminary data.</text>
</comment>
<dbReference type="Pfam" id="PF14693">
    <property type="entry name" value="Ribosomal_TL5_C"/>
    <property type="match status" value="1"/>
</dbReference>
<dbReference type="InterPro" id="IPR020056">
    <property type="entry name" value="Rbsml_bL25/Gln-tRNA_synth_N"/>
</dbReference>
<evidence type="ECO:0000256" key="6">
    <source>
        <dbReference type="SAM" id="MobiDB-lite"/>
    </source>
</evidence>
<accession>A0ABS4SZL5</accession>
<dbReference type="Proteomes" id="UP001519331">
    <property type="component" value="Unassembled WGS sequence"/>
</dbReference>
<feature type="region of interest" description="Disordered" evidence="6">
    <location>
        <begin position="171"/>
        <end position="215"/>
    </location>
</feature>
<evidence type="ECO:0000256" key="5">
    <source>
        <dbReference type="HAMAP-Rule" id="MF_01334"/>
    </source>
</evidence>
<evidence type="ECO:0000256" key="4">
    <source>
        <dbReference type="ARBA" id="ARBA00023274"/>
    </source>
</evidence>
<dbReference type="Pfam" id="PF01386">
    <property type="entry name" value="Ribosomal_L25p"/>
    <property type="match status" value="1"/>
</dbReference>
<dbReference type="PANTHER" id="PTHR33284">
    <property type="entry name" value="RIBOSOMAL PROTEIN L25/GLN-TRNA SYNTHETASE, ANTI-CODON-BINDING DOMAIN-CONTAINING PROTEIN"/>
    <property type="match status" value="1"/>
</dbReference>
<feature type="compositionally biased region" description="Acidic residues" evidence="6">
    <location>
        <begin position="178"/>
        <end position="215"/>
    </location>
</feature>
<feature type="domain" description="Large ribosomal subunit protein bL25 beta" evidence="8">
    <location>
        <begin position="99"/>
        <end position="177"/>
    </location>
</feature>
<comment type="function">
    <text evidence="5">This is one of the proteins that binds to the 5S RNA in the ribosome where it forms part of the central protuberance.</text>
</comment>
<keyword evidence="4 5" id="KW-0687">Ribonucleoprotein</keyword>
<dbReference type="InterPro" id="IPR011035">
    <property type="entry name" value="Ribosomal_bL25/Gln-tRNA_synth"/>
</dbReference>
<evidence type="ECO:0000313" key="10">
    <source>
        <dbReference type="Proteomes" id="UP001519331"/>
    </source>
</evidence>
<comment type="similarity">
    <text evidence="5">Belongs to the bacterial ribosomal protein bL25 family. CTC subfamily.</text>
</comment>
<dbReference type="InterPro" id="IPR020930">
    <property type="entry name" value="Ribosomal_uL5_bac-type"/>
</dbReference>